<dbReference type="Gene3D" id="2.130.10.130">
    <property type="entry name" value="Integrin alpha, N-terminal"/>
    <property type="match status" value="3"/>
</dbReference>
<evidence type="ECO:0000313" key="4">
    <source>
        <dbReference type="EMBL" id="ABJ81228.1"/>
    </source>
</evidence>
<sequence length="567" mass="60659" precursor="true">MVRFAVAALVCVSFLVLADSSAIRFIDIAPQAGLTLPNTYGGKEKKDFILESTGTGAAIFDYNGDGANDIFIANGTVLHASGPPTRSQLYRNDGKGHFTEVGLQAGLTRSGWAQAACVGDFDNDGHPDLFVTYYGPNSLYRNRGDGKFTDISAAAGLPATGTRWGSGCAFIDYDGDGYLDIFVANYVDLDVDKTPKPGSSENCEWKGMVVACGPRGLPMGHNVLYHNNRDGTFTDVSEKAGILAPGGRYGLGVVVADFDNDGWPDIYVACDQTPSLFYRNKHDGTFGEIGDAAGVAYNADGHLQAGMGIAVADYDGNGFLDLAKTNFSGDRPSLYRNEDGRFFEDVSERSGLGKNQLLGWGIVFLDIDEDGWPDLVLANGHVYPEIDRSSIGETYRQKTLLYRNLGDGRFSDITGSAGPAFATPRPSRGMATGDIDGDGRPEILIVNMNERPALLKNVGARQNAIAITLTGTRSNRSAIGARCTIEAGGRKQIADVVGGGSYYSQSALTLYFGVGKAEKIDRIEVRWPAGGKQSWSAIAPNRTLLITEGKEQIVERPFAPAIQSQGK</sequence>
<dbReference type="InterPro" id="IPR011519">
    <property type="entry name" value="UnbV_ASPIC"/>
</dbReference>
<dbReference type="Pfam" id="PF07593">
    <property type="entry name" value="UnbV_ASPIC"/>
    <property type="match status" value="1"/>
</dbReference>
<feature type="domain" description="ASPIC/UnbV" evidence="3">
    <location>
        <begin position="478"/>
        <end position="544"/>
    </location>
</feature>
<accession>Q02CI8</accession>
<evidence type="ECO:0000259" key="3">
    <source>
        <dbReference type="Pfam" id="PF07593"/>
    </source>
</evidence>
<dbReference type="AlphaFoldDB" id="Q02CI8"/>
<dbReference type="KEGG" id="sus:Acid_0215"/>
<dbReference type="eggNOG" id="COG3118">
    <property type="taxonomic scope" value="Bacteria"/>
</dbReference>
<dbReference type="Pfam" id="PF13517">
    <property type="entry name" value="FG-GAP_3"/>
    <property type="match status" value="3"/>
</dbReference>
<feature type="signal peptide" evidence="2">
    <location>
        <begin position="1"/>
        <end position="18"/>
    </location>
</feature>
<dbReference type="PANTHER" id="PTHR16026:SF0">
    <property type="entry name" value="CARTILAGE ACIDIC PROTEIN 1"/>
    <property type="match status" value="1"/>
</dbReference>
<dbReference type="HOGENOM" id="CLU_017657_0_0_0"/>
<dbReference type="InterPro" id="IPR027039">
    <property type="entry name" value="Crtac1"/>
</dbReference>
<dbReference type="InterPro" id="IPR028994">
    <property type="entry name" value="Integrin_alpha_N"/>
</dbReference>
<reference evidence="4" key="1">
    <citation type="submission" date="2006-10" db="EMBL/GenBank/DDBJ databases">
        <title>Complete sequence of Solibacter usitatus Ellin6076.</title>
        <authorList>
            <consortium name="US DOE Joint Genome Institute"/>
            <person name="Copeland A."/>
            <person name="Lucas S."/>
            <person name="Lapidus A."/>
            <person name="Barry K."/>
            <person name="Detter J.C."/>
            <person name="Glavina del Rio T."/>
            <person name="Hammon N."/>
            <person name="Israni S."/>
            <person name="Dalin E."/>
            <person name="Tice H."/>
            <person name="Pitluck S."/>
            <person name="Thompson L.S."/>
            <person name="Brettin T."/>
            <person name="Bruce D."/>
            <person name="Han C."/>
            <person name="Tapia R."/>
            <person name="Gilna P."/>
            <person name="Schmutz J."/>
            <person name="Larimer F."/>
            <person name="Land M."/>
            <person name="Hauser L."/>
            <person name="Kyrpides N."/>
            <person name="Mikhailova N."/>
            <person name="Janssen P.H."/>
            <person name="Kuske C.R."/>
            <person name="Richardson P."/>
        </authorList>
    </citation>
    <scope>NUCLEOTIDE SEQUENCE</scope>
    <source>
        <strain evidence="4">Ellin6076</strain>
    </source>
</reference>
<protein>
    <submittedName>
        <fullName evidence="4">ASPIC/UnbV domain protein</fullName>
    </submittedName>
</protein>
<dbReference type="EMBL" id="CP000473">
    <property type="protein sequence ID" value="ABJ81228.1"/>
    <property type="molecule type" value="Genomic_DNA"/>
</dbReference>
<name>Q02CI8_SOLUE</name>
<dbReference type="PANTHER" id="PTHR16026">
    <property type="entry name" value="CARTILAGE ACIDIC PROTEIN 1"/>
    <property type="match status" value="1"/>
</dbReference>
<evidence type="ECO:0000256" key="1">
    <source>
        <dbReference type="ARBA" id="ARBA00022729"/>
    </source>
</evidence>
<dbReference type="InterPro" id="IPR013517">
    <property type="entry name" value="FG-GAP"/>
</dbReference>
<proteinExistence type="predicted"/>
<dbReference type="OrthoDB" id="5481797at2"/>
<dbReference type="InParanoid" id="Q02CI8"/>
<keyword evidence="1 2" id="KW-0732">Signal</keyword>
<gene>
    <name evidence="4" type="ordered locus">Acid_0215</name>
</gene>
<feature type="chain" id="PRO_5004164026" evidence="2">
    <location>
        <begin position="19"/>
        <end position="567"/>
    </location>
</feature>
<evidence type="ECO:0000256" key="2">
    <source>
        <dbReference type="SAM" id="SignalP"/>
    </source>
</evidence>
<dbReference type="STRING" id="234267.Acid_0215"/>
<dbReference type="SUPFAM" id="SSF69318">
    <property type="entry name" value="Integrin alpha N-terminal domain"/>
    <property type="match status" value="1"/>
</dbReference>
<organism evidence="4">
    <name type="scientific">Solibacter usitatus (strain Ellin6076)</name>
    <dbReference type="NCBI Taxonomy" id="234267"/>
    <lineage>
        <taxon>Bacteria</taxon>
        <taxon>Pseudomonadati</taxon>
        <taxon>Acidobacteriota</taxon>
        <taxon>Terriglobia</taxon>
        <taxon>Bryobacterales</taxon>
        <taxon>Solibacteraceae</taxon>
        <taxon>Candidatus Solibacter</taxon>
    </lineage>
</organism>